<dbReference type="Proteomes" id="UP000006039">
    <property type="component" value="Unassembled WGS sequence"/>
</dbReference>
<sequence>MAVFETEQSRIVAAINTAPTVHSLYTGYKAIFVTCQNLSSSMFWVLLDLQQQQQQQQPSRIPAWATQRNEAPSPPPPPPPPSQRPPWRTTTSSALLFASMEPVTPPDQIIPAEPGSPPPAPPPPPPPPAAAALRYGDDGGDLRGEAFRSMRDELAGVSSDLDDLALLLASSTPDAARDFDLDLERLAADVRDYLAEARERCGRWVDRLQMWQQHQQYQQHRQQQQYQQYPYYPQYPMYPMYPQRQQYPQLQQQQQQQTQLSSPSLDVPISSSSSSGSSSSGSEEMYPFPALGGYMFGPPVRPEPRRWEPPPLRPVWGRPPTPGPGRGLEAAAAAAARAMRRGSMRHPSPVLPAWRPTPYPYPEPAAFDDGSYPLPAPVLDRRPSPHPRPSDNDGDDDDWAERACARRRGDLRPYQAHSHACRLRREGDQPPLHNLTCCGFMCRPCRDRFRAMSWPSLLPRGAQGPAPEPMTGDPPAGADDIPRLPQTRAQ</sequence>
<dbReference type="GO" id="GO:0016592">
    <property type="term" value="C:mediator complex"/>
    <property type="evidence" value="ECO:0007669"/>
    <property type="project" value="TreeGrafter"/>
</dbReference>
<dbReference type="GO" id="GO:0003713">
    <property type="term" value="F:transcription coactivator activity"/>
    <property type="evidence" value="ECO:0007669"/>
    <property type="project" value="TreeGrafter"/>
</dbReference>
<dbReference type="PANTHER" id="PTHR46007">
    <property type="entry name" value="MEDIATOR OF RNA POLYMERASE II TRANSCRIPTION SUBUNIT 12"/>
    <property type="match status" value="1"/>
</dbReference>
<feature type="compositionally biased region" description="Pro residues" evidence="1">
    <location>
        <begin position="72"/>
        <end position="84"/>
    </location>
</feature>
<dbReference type="EMBL" id="GL385397">
    <property type="protein sequence ID" value="EJT77066.1"/>
    <property type="molecule type" value="Genomic_DNA"/>
</dbReference>
<gene>
    <name evidence="3" type="primary">20347438</name>
    <name evidence="2" type="ORF">GGTG_06980</name>
</gene>
<keyword evidence="4" id="KW-1185">Reference proteome</keyword>
<dbReference type="GeneID" id="20347438"/>
<feature type="compositionally biased region" description="Pro residues" evidence="1">
    <location>
        <begin position="114"/>
        <end position="129"/>
    </location>
</feature>
<dbReference type="HOGENOM" id="CLU_556719_0_0_1"/>
<feature type="region of interest" description="Disordered" evidence="1">
    <location>
        <begin position="456"/>
        <end position="490"/>
    </location>
</feature>
<reference evidence="2" key="3">
    <citation type="submission" date="2010-09" db="EMBL/GenBank/DDBJ databases">
        <title>Annotation of Gaeumannomyces graminis var. tritici R3-111a-1.</title>
        <authorList>
            <consortium name="The Broad Institute Genome Sequencing Platform"/>
            <person name="Ma L.-J."/>
            <person name="Dead R."/>
            <person name="Young S.K."/>
            <person name="Zeng Q."/>
            <person name="Gargeya S."/>
            <person name="Fitzgerald M."/>
            <person name="Haas B."/>
            <person name="Abouelleil A."/>
            <person name="Alvarado L."/>
            <person name="Arachchi H.M."/>
            <person name="Berlin A."/>
            <person name="Brown A."/>
            <person name="Chapman S.B."/>
            <person name="Chen Z."/>
            <person name="Dunbar C."/>
            <person name="Freedman E."/>
            <person name="Gearin G."/>
            <person name="Gellesch M."/>
            <person name="Goldberg J."/>
            <person name="Griggs A."/>
            <person name="Gujja S."/>
            <person name="Heiman D."/>
            <person name="Howarth C."/>
            <person name="Larson L."/>
            <person name="Lui A."/>
            <person name="MacDonald P.J.P."/>
            <person name="Mehta T."/>
            <person name="Montmayeur A."/>
            <person name="Murphy C."/>
            <person name="Neiman D."/>
            <person name="Pearson M."/>
            <person name="Priest M."/>
            <person name="Roberts A."/>
            <person name="Saif S."/>
            <person name="Shea T."/>
            <person name="Shenoy N."/>
            <person name="Sisk P."/>
            <person name="Stolte C."/>
            <person name="Sykes S."/>
            <person name="Yandava C."/>
            <person name="Wortman J."/>
            <person name="Nusbaum C."/>
            <person name="Birren B."/>
        </authorList>
    </citation>
    <scope>NUCLEOTIDE SEQUENCE</scope>
    <source>
        <strain evidence="2">R3-111a-1</strain>
    </source>
</reference>
<feature type="compositionally biased region" description="Pro residues" evidence="1">
    <location>
        <begin position="309"/>
        <end position="323"/>
    </location>
</feature>
<feature type="region of interest" description="Disordered" evidence="1">
    <location>
        <begin position="57"/>
        <end position="89"/>
    </location>
</feature>
<organism evidence="2">
    <name type="scientific">Gaeumannomyces tritici (strain R3-111a-1)</name>
    <name type="common">Wheat and barley take-all root rot fungus</name>
    <name type="synonym">Gaeumannomyces graminis var. tritici</name>
    <dbReference type="NCBI Taxonomy" id="644352"/>
    <lineage>
        <taxon>Eukaryota</taxon>
        <taxon>Fungi</taxon>
        <taxon>Dikarya</taxon>
        <taxon>Ascomycota</taxon>
        <taxon>Pezizomycotina</taxon>
        <taxon>Sordariomycetes</taxon>
        <taxon>Sordariomycetidae</taxon>
        <taxon>Magnaporthales</taxon>
        <taxon>Magnaporthaceae</taxon>
        <taxon>Gaeumannomyces</taxon>
    </lineage>
</organism>
<dbReference type="EnsemblFungi" id="EJT77066">
    <property type="protein sequence ID" value="EJT77066"/>
    <property type="gene ID" value="GGTG_06980"/>
</dbReference>
<protein>
    <submittedName>
        <fullName evidence="2 3">Uncharacterized protein</fullName>
    </submittedName>
</protein>
<dbReference type="GO" id="GO:0045944">
    <property type="term" value="P:positive regulation of transcription by RNA polymerase II"/>
    <property type="evidence" value="ECO:0007669"/>
    <property type="project" value="TreeGrafter"/>
</dbReference>
<feature type="region of interest" description="Disordered" evidence="1">
    <location>
        <begin position="305"/>
        <end position="408"/>
    </location>
</feature>
<evidence type="ECO:0000256" key="1">
    <source>
        <dbReference type="SAM" id="MobiDB-lite"/>
    </source>
</evidence>
<reference evidence="3" key="4">
    <citation type="journal article" date="2015" name="G3 (Bethesda)">
        <title>Genome sequences of three phytopathogenic species of the Magnaporthaceae family of fungi.</title>
        <authorList>
            <person name="Okagaki L.H."/>
            <person name="Nunes C.C."/>
            <person name="Sailsbery J."/>
            <person name="Clay B."/>
            <person name="Brown D."/>
            <person name="John T."/>
            <person name="Oh Y."/>
            <person name="Young N."/>
            <person name="Fitzgerald M."/>
            <person name="Haas B.J."/>
            <person name="Zeng Q."/>
            <person name="Young S."/>
            <person name="Adiconis X."/>
            <person name="Fan L."/>
            <person name="Levin J.Z."/>
            <person name="Mitchell T.K."/>
            <person name="Okubara P.A."/>
            <person name="Farman M.L."/>
            <person name="Kohn L.M."/>
            <person name="Birren B."/>
            <person name="Ma L.-J."/>
            <person name="Dean R.A."/>
        </authorList>
    </citation>
    <scope>NUCLEOTIDE SEQUENCE</scope>
    <source>
        <strain evidence="3">R3-111a-1</strain>
    </source>
</reference>
<name>J3P0D3_GAET3</name>
<proteinExistence type="predicted"/>
<dbReference type="AlphaFoldDB" id="J3P0D3"/>
<dbReference type="VEuPathDB" id="FungiDB:GGTG_06980"/>
<feature type="region of interest" description="Disordered" evidence="1">
    <location>
        <begin position="246"/>
        <end position="286"/>
    </location>
</feature>
<reference evidence="2" key="2">
    <citation type="submission" date="2010-07" db="EMBL/GenBank/DDBJ databases">
        <authorList>
            <consortium name="The Broad Institute Genome Sequencing Platform"/>
            <consortium name="Broad Institute Genome Sequencing Center for Infectious Disease"/>
            <person name="Ma L.-J."/>
            <person name="Dead R."/>
            <person name="Young S."/>
            <person name="Zeng Q."/>
            <person name="Koehrsen M."/>
            <person name="Alvarado L."/>
            <person name="Berlin A."/>
            <person name="Chapman S.B."/>
            <person name="Chen Z."/>
            <person name="Freedman E."/>
            <person name="Gellesch M."/>
            <person name="Goldberg J."/>
            <person name="Griggs A."/>
            <person name="Gujja S."/>
            <person name="Heilman E.R."/>
            <person name="Heiman D."/>
            <person name="Hepburn T."/>
            <person name="Howarth C."/>
            <person name="Jen D."/>
            <person name="Larson L."/>
            <person name="Mehta T."/>
            <person name="Neiman D."/>
            <person name="Pearson M."/>
            <person name="Roberts A."/>
            <person name="Saif S."/>
            <person name="Shea T."/>
            <person name="Shenoy N."/>
            <person name="Sisk P."/>
            <person name="Stolte C."/>
            <person name="Sykes S."/>
            <person name="Walk T."/>
            <person name="White J."/>
            <person name="Yandava C."/>
            <person name="Haas B."/>
            <person name="Nusbaum C."/>
            <person name="Birren B."/>
        </authorList>
    </citation>
    <scope>NUCLEOTIDE SEQUENCE</scope>
    <source>
        <strain evidence="2">R3-111a-1</strain>
    </source>
</reference>
<feature type="compositionally biased region" description="Low complexity" evidence="1">
    <location>
        <begin position="246"/>
        <end position="260"/>
    </location>
</feature>
<evidence type="ECO:0000313" key="4">
    <source>
        <dbReference type="Proteomes" id="UP000006039"/>
    </source>
</evidence>
<feature type="region of interest" description="Disordered" evidence="1">
    <location>
        <begin position="104"/>
        <end position="130"/>
    </location>
</feature>
<reference evidence="3" key="5">
    <citation type="submission" date="2018-04" db="UniProtKB">
        <authorList>
            <consortium name="EnsemblFungi"/>
        </authorList>
    </citation>
    <scope>IDENTIFICATION</scope>
    <source>
        <strain evidence="3">R3-111a-1</strain>
    </source>
</reference>
<feature type="compositionally biased region" description="Low complexity" evidence="1">
    <location>
        <begin position="270"/>
        <end position="282"/>
    </location>
</feature>
<dbReference type="PANTHER" id="PTHR46007:SF8">
    <property type="entry name" value="C2H2-TYPE DOMAIN-CONTAINING PROTEIN"/>
    <property type="match status" value="1"/>
</dbReference>
<dbReference type="InterPro" id="IPR051647">
    <property type="entry name" value="Mediator_comp_sub12"/>
</dbReference>
<accession>J3P0D3</accession>
<evidence type="ECO:0000313" key="2">
    <source>
        <dbReference type="EMBL" id="EJT77066.1"/>
    </source>
</evidence>
<reference evidence="4" key="1">
    <citation type="submission" date="2010-07" db="EMBL/GenBank/DDBJ databases">
        <title>The genome sequence of Gaeumannomyces graminis var. tritici strain R3-111a-1.</title>
        <authorList>
            <consortium name="The Broad Institute Genome Sequencing Platform"/>
            <person name="Ma L.-J."/>
            <person name="Dead R."/>
            <person name="Young S."/>
            <person name="Zeng Q."/>
            <person name="Koehrsen M."/>
            <person name="Alvarado L."/>
            <person name="Berlin A."/>
            <person name="Chapman S.B."/>
            <person name="Chen Z."/>
            <person name="Freedman E."/>
            <person name="Gellesch M."/>
            <person name="Goldberg J."/>
            <person name="Griggs A."/>
            <person name="Gujja S."/>
            <person name="Heilman E.R."/>
            <person name="Heiman D."/>
            <person name="Hepburn T."/>
            <person name="Howarth C."/>
            <person name="Jen D."/>
            <person name="Larson L."/>
            <person name="Mehta T."/>
            <person name="Neiman D."/>
            <person name="Pearson M."/>
            <person name="Roberts A."/>
            <person name="Saif S."/>
            <person name="Shea T."/>
            <person name="Shenoy N."/>
            <person name="Sisk P."/>
            <person name="Stolte C."/>
            <person name="Sykes S."/>
            <person name="Walk T."/>
            <person name="White J."/>
            <person name="Yandava C."/>
            <person name="Haas B."/>
            <person name="Nusbaum C."/>
            <person name="Birren B."/>
        </authorList>
    </citation>
    <scope>NUCLEOTIDE SEQUENCE [LARGE SCALE GENOMIC DNA]</scope>
    <source>
        <strain evidence="4">R3-111a-1</strain>
    </source>
</reference>
<feature type="compositionally biased region" description="Basic and acidic residues" evidence="1">
    <location>
        <begin position="379"/>
        <end position="391"/>
    </location>
</feature>
<dbReference type="RefSeq" id="XP_009223066.1">
    <property type="nucleotide sequence ID" value="XM_009224802.1"/>
</dbReference>
<evidence type="ECO:0000313" key="3">
    <source>
        <dbReference type="EnsemblFungi" id="EJT77066"/>
    </source>
</evidence>